<sequence>MAGALAHLHGRRTFLSFSKSYPGRPSSPASFRPVTVAMGQSQSYWASIDAKIEDHLKKSIPIRPPLEVFEPMQYLTLAAPRTAASALCVAACELVGGHRDDALAAASAVHLMHAAAFAHEHLPLTDRARPKPVVHHQYSPNIELLTGDGILPFGLELLVKSVDPARYNSDRVLRVIVEITRAVGSQGTVDGQYREFLCTQSNGDELCDAGWVEYTCEKKEGGLHACGAACGAILGGGNEEEIERLRKYGLYVGTIQGMLHGVGRNKEGMKEAADKLRALALKELDIFSSRKTEPIASLVQATLVNA</sequence>
<keyword evidence="4" id="KW-0460">Magnesium</keyword>
<gene>
    <name evidence="6" type="ORF">RJ640_004703</name>
</gene>
<name>A0AA88SGK0_9ASTE</name>
<evidence type="ECO:0000256" key="1">
    <source>
        <dbReference type="ARBA" id="ARBA00001946"/>
    </source>
</evidence>
<keyword evidence="5" id="KW-0808">Transferase</keyword>
<evidence type="ECO:0000256" key="2">
    <source>
        <dbReference type="ARBA" id="ARBA00006706"/>
    </source>
</evidence>
<evidence type="ECO:0000256" key="4">
    <source>
        <dbReference type="ARBA" id="ARBA00022842"/>
    </source>
</evidence>
<dbReference type="AlphaFoldDB" id="A0AA88SGK0"/>
<dbReference type="Proteomes" id="UP001187471">
    <property type="component" value="Unassembled WGS sequence"/>
</dbReference>
<evidence type="ECO:0000256" key="3">
    <source>
        <dbReference type="ARBA" id="ARBA00022723"/>
    </source>
</evidence>
<reference evidence="6" key="1">
    <citation type="submission" date="2022-12" db="EMBL/GenBank/DDBJ databases">
        <title>Draft genome assemblies for two species of Escallonia (Escalloniales).</title>
        <authorList>
            <person name="Chanderbali A."/>
            <person name="Dervinis C."/>
            <person name="Anghel I."/>
            <person name="Soltis D."/>
            <person name="Soltis P."/>
            <person name="Zapata F."/>
        </authorList>
    </citation>
    <scope>NUCLEOTIDE SEQUENCE</scope>
    <source>
        <strain evidence="6">UCBG92.1500</strain>
        <tissue evidence="6">Leaf</tissue>
    </source>
</reference>
<dbReference type="InterPro" id="IPR008949">
    <property type="entry name" value="Isoprenoid_synthase_dom_sf"/>
</dbReference>
<dbReference type="Gene3D" id="1.10.600.10">
    <property type="entry name" value="Farnesyl Diphosphate Synthase"/>
    <property type="match status" value="1"/>
</dbReference>
<evidence type="ECO:0000313" key="7">
    <source>
        <dbReference type="Proteomes" id="UP001187471"/>
    </source>
</evidence>
<dbReference type="GO" id="GO:0004659">
    <property type="term" value="F:prenyltransferase activity"/>
    <property type="evidence" value="ECO:0007669"/>
    <property type="project" value="InterPro"/>
</dbReference>
<organism evidence="6 7">
    <name type="scientific">Escallonia rubra</name>
    <dbReference type="NCBI Taxonomy" id="112253"/>
    <lineage>
        <taxon>Eukaryota</taxon>
        <taxon>Viridiplantae</taxon>
        <taxon>Streptophyta</taxon>
        <taxon>Embryophyta</taxon>
        <taxon>Tracheophyta</taxon>
        <taxon>Spermatophyta</taxon>
        <taxon>Magnoliopsida</taxon>
        <taxon>eudicotyledons</taxon>
        <taxon>Gunneridae</taxon>
        <taxon>Pentapetalae</taxon>
        <taxon>asterids</taxon>
        <taxon>campanulids</taxon>
        <taxon>Escalloniales</taxon>
        <taxon>Escalloniaceae</taxon>
        <taxon>Escallonia</taxon>
    </lineage>
</organism>
<protein>
    <submittedName>
        <fullName evidence="6">Uncharacterized protein</fullName>
    </submittedName>
</protein>
<keyword evidence="7" id="KW-1185">Reference proteome</keyword>
<comment type="cofactor">
    <cofactor evidence="1">
        <name>Mg(2+)</name>
        <dbReference type="ChEBI" id="CHEBI:18420"/>
    </cofactor>
</comment>
<evidence type="ECO:0000256" key="5">
    <source>
        <dbReference type="RuleBase" id="RU004466"/>
    </source>
</evidence>
<dbReference type="PANTHER" id="PTHR43281">
    <property type="entry name" value="FARNESYL DIPHOSPHATE SYNTHASE"/>
    <property type="match status" value="1"/>
</dbReference>
<keyword evidence="3" id="KW-0479">Metal-binding</keyword>
<dbReference type="Pfam" id="PF00348">
    <property type="entry name" value="polyprenyl_synt"/>
    <property type="match status" value="1"/>
</dbReference>
<evidence type="ECO:0000313" key="6">
    <source>
        <dbReference type="EMBL" id="KAK2990025.1"/>
    </source>
</evidence>
<dbReference type="GO" id="GO:0046872">
    <property type="term" value="F:metal ion binding"/>
    <property type="evidence" value="ECO:0007669"/>
    <property type="project" value="UniProtKB-KW"/>
</dbReference>
<comment type="similarity">
    <text evidence="2 5">Belongs to the FPP/GGPP synthase family.</text>
</comment>
<proteinExistence type="inferred from homology"/>
<comment type="caution">
    <text evidence="6">The sequence shown here is derived from an EMBL/GenBank/DDBJ whole genome shotgun (WGS) entry which is preliminary data.</text>
</comment>
<accession>A0AA88SGK0</accession>
<dbReference type="InterPro" id="IPR000092">
    <property type="entry name" value="Polyprenyl_synt"/>
</dbReference>
<dbReference type="EMBL" id="JAVXUO010000676">
    <property type="protein sequence ID" value="KAK2990025.1"/>
    <property type="molecule type" value="Genomic_DNA"/>
</dbReference>
<dbReference type="PANTHER" id="PTHR43281:SF6">
    <property type="entry name" value="HETERODIMERIC GERANYLGERANYL PYROPHOSPHATE SYNTHASE SMALL SUBUNIT, CHLOROPLASTIC-LIKE"/>
    <property type="match status" value="1"/>
</dbReference>
<dbReference type="SUPFAM" id="SSF48576">
    <property type="entry name" value="Terpenoid synthases"/>
    <property type="match status" value="1"/>
</dbReference>
<dbReference type="GO" id="GO:0008299">
    <property type="term" value="P:isoprenoid biosynthetic process"/>
    <property type="evidence" value="ECO:0007669"/>
    <property type="project" value="InterPro"/>
</dbReference>